<feature type="region of interest" description="Disordered" evidence="10">
    <location>
        <begin position="223"/>
        <end position="311"/>
    </location>
</feature>
<dbReference type="PROSITE" id="PS51257">
    <property type="entry name" value="PROKAR_LIPOPROTEIN"/>
    <property type="match status" value="1"/>
</dbReference>
<dbReference type="InParanoid" id="A0A3Q3N6X0"/>
<evidence type="ECO:0000256" key="2">
    <source>
        <dbReference type="ARBA" id="ARBA00004651"/>
    </source>
</evidence>
<keyword evidence="4" id="KW-0796">Tight junction</keyword>
<dbReference type="PANTHER" id="PTHR12002">
    <property type="entry name" value="CLAUDIN"/>
    <property type="match status" value="1"/>
</dbReference>
<evidence type="ECO:0000313" key="13">
    <source>
        <dbReference type="Proteomes" id="UP000261640"/>
    </source>
</evidence>
<dbReference type="GO" id="GO:0005923">
    <property type="term" value="C:bicellular tight junction"/>
    <property type="evidence" value="ECO:0007669"/>
    <property type="project" value="UniProtKB-SubCell"/>
</dbReference>
<evidence type="ECO:0000256" key="7">
    <source>
        <dbReference type="ARBA" id="ARBA00022949"/>
    </source>
</evidence>
<name>A0A3Q3N6X0_9TELE</name>
<dbReference type="PRINTS" id="PR01077">
    <property type="entry name" value="CLAUDIN"/>
</dbReference>
<evidence type="ECO:0000256" key="9">
    <source>
        <dbReference type="ARBA" id="ARBA00023136"/>
    </source>
</evidence>
<dbReference type="AlphaFoldDB" id="A0A3Q3N6X0"/>
<feature type="compositionally biased region" description="Basic and acidic residues" evidence="10">
    <location>
        <begin position="223"/>
        <end position="232"/>
    </location>
</feature>
<evidence type="ECO:0000313" key="12">
    <source>
        <dbReference type="Ensembl" id="ENSMAMP00000031211.1"/>
    </source>
</evidence>
<dbReference type="Gene3D" id="1.20.140.150">
    <property type="match status" value="1"/>
</dbReference>
<evidence type="ECO:0000256" key="8">
    <source>
        <dbReference type="ARBA" id="ARBA00022989"/>
    </source>
</evidence>
<feature type="transmembrane region" description="Helical" evidence="11">
    <location>
        <begin position="121"/>
        <end position="145"/>
    </location>
</feature>
<keyword evidence="13" id="KW-1185">Reference proteome</keyword>
<evidence type="ECO:0000256" key="3">
    <source>
        <dbReference type="ARBA" id="ARBA00008295"/>
    </source>
</evidence>
<dbReference type="InterPro" id="IPR006187">
    <property type="entry name" value="Claudin"/>
</dbReference>
<comment type="subcellular location">
    <subcellularLocation>
        <location evidence="1">Cell junction</location>
        <location evidence="1">Tight junction</location>
    </subcellularLocation>
    <subcellularLocation>
        <location evidence="2">Cell membrane</location>
        <topology evidence="2">Multi-pass membrane protein</topology>
    </subcellularLocation>
</comment>
<keyword evidence="9 11" id="KW-0472">Membrane</keyword>
<dbReference type="GO" id="GO:0005198">
    <property type="term" value="F:structural molecule activity"/>
    <property type="evidence" value="ECO:0007669"/>
    <property type="project" value="InterPro"/>
</dbReference>
<protein>
    <submittedName>
        <fullName evidence="12">Claudin 10e</fullName>
    </submittedName>
</protein>
<keyword evidence="6 11" id="KW-0812">Transmembrane</keyword>
<comment type="similarity">
    <text evidence="3">Belongs to the claudin family.</text>
</comment>
<keyword evidence="8 11" id="KW-1133">Transmembrane helix</keyword>
<dbReference type="GO" id="GO:0005886">
    <property type="term" value="C:plasma membrane"/>
    <property type="evidence" value="ECO:0007669"/>
    <property type="project" value="UniProtKB-SubCell"/>
</dbReference>
<evidence type="ECO:0000256" key="5">
    <source>
        <dbReference type="ARBA" id="ARBA00022475"/>
    </source>
</evidence>
<dbReference type="STRING" id="205130.ENSMAMP00000031211"/>
<accession>A0A3Q3N6X0</accession>
<proteinExistence type="inferred from homology"/>
<dbReference type="Proteomes" id="UP000261640">
    <property type="component" value="Unplaced"/>
</dbReference>
<evidence type="ECO:0000256" key="10">
    <source>
        <dbReference type="SAM" id="MobiDB-lite"/>
    </source>
</evidence>
<feature type="compositionally biased region" description="Polar residues" evidence="10">
    <location>
        <begin position="233"/>
        <end position="242"/>
    </location>
</feature>
<dbReference type="InterPro" id="IPR004031">
    <property type="entry name" value="PMP22/EMP/MP20/Claudin"/>
</dbReference>
<sequence>MKIRVVQIWGFLMAVLGWIFVACTMAMDIWMISSIGGVGGSYIIKVAWYQSSLWKYCFVETTAIQSCYDFPVFWGVEGHIQIVRGLLIASLCLGMLGFVLGLIGMECTFIGGQVQSKYKKIYTSGCCHIISGLLSTCGYCVYVYYVLQYFYPDPDGVEYDLGTPVFLGCAGSAFHMTGGFFYLWSVCKPLCGGEDKLVQASVAITIYKTSKVSTVSELSFERLQEPTSKSEHTSMSGGQTTRPARLESSSGAKSESEPESESESEQESGRLSRSSGSTLYESKSSGGSRTASSLSGSVGSETTSFLKTSYI</sequence>
<evidence type="ECO:0000256" key="4">
    <source>
        <dbReference type="ARBA" id="ARBA00022427"/>
    </source>
</evidence>
<organism evidence="12 13">
    <name type="scientific">Mastacembelus armatus</name>
    <name type="common">zig-zag eel</name>
    <dbReference type="NCBI Taxonomy" id="205130"/>
    <lineage>
        <taxon>Eukaryota</taxon>
        <taxon>Metazoa</taxon>
        <taxon>Chordata</taxon>
        <taxon>Craniata</taxon>
        <taxon>Vertebrata</taxon>
        <taxon>Euteleostomi</taxon>
        <taxon>Actinopterygii</taxon>
        <taxon>Neopterygii</taxon>
        <taxon>Teleostei</taxon>
        <taxon>Neoteleostei</taxon>
        <taxon>Acanthomorphata</taxon>
        <taxon>Anabantaria</taxon>
        <taxon>Synbranchiformes</taxon>
        <taxon>Mastacembelidae</taxon>
        <taxon>Mastacembelus</taxon>
    </lineage>
</organism>
<feature type="transmembrane region" description="Helical" evidence="11">
    <location>
        <begin position="86"/>
        <end position="109"/>
    </location>
</feature>
<reference evidence="12" key="1">
    <citation type="submission" date="2025-08" db="UniProtKB">
        <authorList>
            <consortium name="Ensembl"/>
        </authorList>
    </citation>
    <scope>IDENTIFICATION</scope>
</reference>
<keyword evidence="7" id="KW-0965">Cell junction</keyword>
<reference evidence="12" key="2">
    <citation type="submission" date="2025-09" db="UniProtKB">
        <authorList>
            <consortium name="Ensembl"/>
        </authorList>
    </citation>
    <scope>IDENTIFICATION</scope>
</reference>
<evidence type="ECO:0000256" key="11">
    <source>
        <dbReference type="SAM" id="Phobius"/>
    </source>
</evidence>
<keyword evidence="5" id="KW-1003">Cell membrane</keyword>
<dbReference type="Ensembl" id="ENSMAMT00000032028.2">
    <property type="protein sequence ID" value="ENSMAMP00000031211.1"/>
    <property type="gene ID" value="ENSMAMG00000021011.2"/>
</dbReference>
<feature type="transmembrane region" description="Helical" evidence="11">
    <location>
        <begin position="165"/>
        <end position="184"/>
    </location>
</feature>
<feature type="compositionally biased region" description="Low complexity" evidence="10">
    <location>
        <begin position="269"/>
        <end position="304"/>
    </location>
</feature>
<dbReference type="Pfam" id="PF00822">
    <property type="entry name" value="PMP22_Claudin"/>
    <property type="match status" value="1"/>
</dbReference>
<feature type="compositionally biased region" description="Acidic residues" evidence="10">
    <location>
        <begin position="257"/>
        <end position="266"/>
    </location>
</feature>
<dbReference type="GeneTree" id="ENSGT00940000166422"/>
<evidence type="ECO:0000256" key="1">
    <source>
        <dbReference type="ARBA" id="ARBA00004435"/>
    </source>
</evidence>
<evidence type="ECO:0000256" key="6">
    <source>
        <dbReference type="ARBA" id="ARBA00022692"/>
    </source>
</evidence>